<evidence type="ECO:0000313" key="3">
    <source>
        <dbReference type="Proteomes" id="UP000042394"/>
    </source>
</evidence>
<feature type="compositionally biased region" description="Polar residues" evidence="1">
    <location>
        <begin position="8"/>
        <end position="24"/>
    </location>
</feature>
<accession>A0A655C8Q2</accession>
<dbReference type="EMBL" id="CQPD01000013">
    <property type="protein sequence ID" value="CNU01627.1"/>
    <property type="molecule type" value="Genomic_DNA"/>
</dbReference>
<gene>
    <name evidence="2" type="ORF">ERS008207_01605</name>
</gene>
<sequence>MVVLWPDASSTVTTRSPFPTERTSSSWYGPGGTTFEYTVYPFWLMVTREVEFATPVISGAYPRASHGSMLLLERSAAP</sequence>
<reference evidence="2 3" key="1">
    <citation type="submission" date="2015-03" db="EMBL/GenBank/DDBJ databases">
        <authorList>
            <consortium name="Pathogen Informatics"/>
        </authorList>
    </citation>
    <scope>NUCLEOTIDE SEQUENCE [LARGE SCALE GENOMIC DNA]</scope>
    <source>
        <strain evidence="2 3">D4891</strain>
    </source>
</reference>
<feature type="region of interest" description="Disordered" evidence="1">
    <location>
        <begin position="1"/>
        <end position="24"/>
    </location>
</feature>
<dbReference type="Proteomes" id="UP000042394">
    <property type="component" value="Unassembled WGS sequence"/>
</dbReference>
<evidence type="ECO:0000256" key="1">
    <source>
        <dbReference type="SAM" id="MobiDB-lite"/>
    </source>
</evidence>
<evidence type="ECO:0000313" key="2">
    <source>
        <dbReference type="EMBL" id="CNU01627.1"/>
    </source>
</evidence>
<proteinExistence type="predicted"/>
<protein>
    <submittedName>
        <fullName evidence="2">Uncharacterized protein</fullName>
    </submittedName>
</protein>
<name>A0A655C8Q2_SALET</name>
<organism evidence="2 3">
    <name type="scientific">Salmonella enterica subsp. enterica serovar Bovismorbificans</name>
    <dbReference type="NCBI Taxonomy" id="58097"/>
    <lineage>
        <taxon>Bacteria</taxon>
        <taxon>Pseudomonadati</taxon>
        <taxon>Pseudomonadota</taxon>
        <taxon>Gammaproteobacteria</taxon>
        <taxon>Enterobacterales</taxon>
        <taxon>Enterobacteriaceae</taxon>
        <taxon>Salmonella</taxon>
    </lineage>
</organism>
<dbReference type="AlphaFoldDB" id="A0A655C8Q2"/>